<name>A0A8J6YYC5_9RHOB</name>
<proteinExistence type="predicted"/>
<gene>
    <name evidence="2" type="ORF">ICN82_07360</name>
</gene>
<evidence type="ECO:0000313" key="2">
    <source>
        <dbReference type="EMBL" id="MBE3638018.1"/>
    </source>
</evidence>
<protein>
    <recommendedName>
        <fullName evidence="4">Fibronectin type III domain-containing protein</fullName>
    </recommendedName>
</protein>
<keyword evidence="3" id="KW-1185">Reference proteome</keyword>
<evidence type="ECO:0000313" key="3">
    <source>
        <dbReference type="Proteomes" id="UP000609121"/>
    </source>
</evidence>
<dbReference type="RefSeq" id="WP_193181293.1">
    <property type="nucleotide sequence ID" value="NZ_JACVXA010000015.1"/>
</dbReference>
<organism evidence="2 3">
    <name type="scientific">Mangrovicoccus algicola</name>
    <dbReference type="NCBI Taxonomy" id="2771008"/>
    <lineage>
        <taxon>Bacteria</taxon>
        <taxon>Pseudomonadati</taxon>
        <taxon>Pseudomonadota</taxon>
        <taxon>Alphaproteobacteria</taxon>
        <taxon>Rhodobacterales</taxon>
        <taxon>Paracoccaceae</taxon>
        <taxon>Mangrovicoccus</taxon>
    </lineage>
</organism>
<comment type="caution">
    <text evidence="2">The sequence shown here is derived from an EMBL/GenBank/DDBJ whole genome shotgun (WGS) entry which is preliminary data.</text>
</comment>
<feature type="chain" id="PRO_5035329633" description="Fibronectin type III domain-containing protein" evidence="1">
    <location>
        <begin position="20"/>
        <end position="113"/>
    </location>
</feature>
<evidence type="ECO:0008006" key="4">
    <source>
        <dbReference type="Google" id="ProtNLM"/>
    </source>
</evidence>
<sequence length="113" mass="11522">MTRILLSAVLALAAGAASADQITLDRPMSGAALHEGGTDMTVYWTEVAGGYEVIATYKGAADAAASRIAMVLKEGERVSFGLPGSRGLTYSFARENGAVTVSGARIGVDLAEG</sequence>
<dbReference type="EMBL" id="JACVXA010000015">
    <property type="protein sequence ID" value="MBE3638018.1"/>
    <property type="molecule type" value="Genomic_DNA"/>
</dbReference>
<evidence type="ECO:0000256" key="1">
    <source>
        <dbReference type="SAM" id="SignalP"/>
    </source>
</evidence>
<reference evidence="2" key="1">
    <citation type="submission" date="2020-09" db="EMBL/GenBank/DDBJ databases">
        <title>A novel bacterium of genus Mangrovicoccus, isolated from South China Sea.</title>
        <authorList>
            <person name="Huang H."/>
            <person name="Mo K."/>
            <person name="Hu Y."/>
        </authorList>
    </citation>
    <scope>NUCLEOTIDE SEQUENCE</scope>
    <source>
        <strain evidence="2">HB182678</strain>
    </source>
</reference>
<feature type="signal peptide" evidence="1">
    <location>
        <begin position="1"/>
        <end position="19"/>
    </location>
</feature>
<keyword evidence="1" id="KW-0732">Signal</keyword>
<dbReference type="Proteomes" id="UP000609121">
    <property type="component" value="Unassembled WGS sequence"/>
</dbReference>
<accession>A0A8J6YYC5</accession>
<dbReference type="AlphaFoldDB" id="A0A8J6YYC5"/>